<comment type="caution">
    <text evidence="1">The sequence shown here is derived from an EMBL/GenBank/DDBJ whole genome shotgun (WGS) entry which is preliminary data.</text>
</comment>
<protein>
    <submittedName>
        <fullName evidence="1">Uncharacterized protein</fullName>
    </submittedName>
</protein>
<evidence type="ECO:0000313" key="2">
    <source>
        <dbReference type="Proteomes" id="UP001642484"/>
    </source>
</evidence>
<gene>
    <name evidence="1" type="ORF">CCMP2556_LOCUS23866</name>
</gene>
<evidence type="ECO:0000313" key="1">
    <source>
        <dbReference type="EMBL" id="CAK9045790.1"/>
    </source>
</evidence>
<dbReference type="Proteomes" id="UP001642484">
    <property type="component" value="Unassembled WGS sequence"/>
</dbReference>
<reference evidence="1 2" key="1">
    <citation type="submission" date="2024-02" db="EMBL/GenBank/DDBJ databases">
        <authorList>
            <person name="Chen Y."/>
            <person name="Shah S."/>
            <person name="Dougan E. K."/>
            <person name="Thang M."/>
            <person name="Chan C."/>
        </authorList>
    </citation>
    <scope>NUCLEOTIDE SEQUENCE [LARGE SCALE GENOMIC DNA]</scope>
</reference>
<dbReference type="EMBL" id="CAXAMN010015446">
    <property type="protein sequence ID" value="CAK9045790.1"/>
    <property type="molecule type" value="Genomic_DNA"/>
</dbReference>
<organism evidence="1 2">
    <name type="scientific">Durusdinium trenchii</name>
    <dbReference type="NCBI Taxonomy" id="1381693"/>
    <lineage>
        <taxon>Eukaryota</taxon>
        <taxon>Sar</taxon>
        <taxon>Alveolata</taxon>
        <taxon>Dinophyceae</taxon>
        <taxon>Suessiales</taxon>
        <taxon>Symbiodiniaceae</taxon>
        <taxon>Durusdinium</taxon>
    </lineage>
</organism>
<keyword evidence="2" id="KW-1185">Reference proteome</keyword>
<proteinExistence type="predicted"/>
<sequence length="56" mass="6201">MAPFVMWRLPRRKAHVLAKALRLLRCPAKGRHGLFISLQCVVLAATCTKAAACKIL</sequence>
<accession>A0ABP0M2T3</accession>
<name>A0ABP0M2T3_9DINO</name>